<dbReference type="EMBL" id="QGGO01000010">
    <property type="protein sequence ID" value="PWK26713.1"/>
    <property type="molecule type" value="Genomic_DNA"/>
</dbReference>
<dbReference type="Gene3D" id="3.30.300.20">
    <property type="match status" value="1"/>
</dbReference>
<keyword evidence="2" id="KW-1185">Reference proteome</keyword>
<dbReference type="InterPro" id="IPR003718">
    <property type="entry name" value="OsmC/Ohr_fam"/>
</dbReference>
<proteinExistence type="predicted"/>
<dbReference type="AlphaFoldDB" id="A0A316EBM0"/>
<sequence>MQVELVRVDDAFHFEAQGMSGVPVHIDAAENIGGHNAGSRPMELLLMGLGGCTAIDVILIMKKQRQVIEDLKISVSGEREKIEGTEMTPFRKINVHFKFKGNISEDKAKKAIEMSMEKYCSATAQLSPSAEITHSFEINA</sequence>
<protein>
    <submittedName>
        <fullName evidence="1">Putative redox protein</fullName>
    </submittedName>
</protein>
<dbReference type="RefSeq" id="WP_109742958.1">
    <property type="nucleotide sequence ID" value="NZ_QGGO01000010.1"/>
</dbReference>
<dbReference type="InterPro" id="IPR015946">
    <property type="entry name" value="KH_dom-like_a/b"/>
</dbReference>
<dbReference type="PANTHER" id="PTHR34352:SF1">
    <property type="entry name" value="PROTEIN YHFA"/>
    <property type="match status" value="1"/>
</dbReference>
<dbReference type="Pfam" id="PF02566">
    <property type="entry name" value="OsmC"/>
    <property type="match status" value="1"/>
</dbReference>
<reference evidence="1 2" key="1">
    <citation type="submission" date="2018-05" db="EMBL/GenBank/DDBJ databases">
        <title>Genomic Encyclopedia of Archaeal and Bacterial Type Strains, Phase II (KMG-II): from individual species to whole genera.</title>
        <authorList>
            <person name="Goeker M."/>
        </authorList>
    </citation>
    <scope>NUCLEOTIDE SEQUENCE [LARGE SCALE GENOMIC DNA]</scope>
    <source>
        <strain evidence="1 2">DSM 22214</strain>
    </source>
</reference>
<dbReference type="InterPro" id="IPR036102">
    <property type="entry name" value="OsmC/Ohrsf"/>
</dbReference>
<evidence type="ECO:0000313" key="2">
    <source>
        <dbReference type="Proteomes" id="UP000245489"/>
    </source>
</evidence>
<evidence type="ECO:0000313" key="1">
    <source>
        <dbReference type="EMBL" id="PWK26713.1"/>
    </source>
</evidence>
<dbReference type="Proteomes" id="UP000245489">
    <property type="component" value="Unassembled WGS sequence"/>
</dbReference>
<accession>A0A316EBM0</accession>
<organism evidence="1 2">
    <name type="scientific">Arcicella aurantiaca</name>
    <dbReference type="NCBI Taxonomy" id="591202"/>
    <lineage>
        <taxon>Bacteria</taxon>
        <taxon>Pseudomonadati</taxon>
        <taxon>Bacteroidota</taxon>
        <taxon>Cytophagia</taxon>
        <taxon>Cytophagales</taxon>
        <taxon>Flectobacillaceae</taxon>
        <taxon>Arcicella</taxon>
    </lineage>
</organism>
<name>A0A316EBM0_9BACT</name>
<dbReference type="PANTHER" id="PTHR34352">
    <property type="entry name" value="PROTEIN YHFA"/>
    <property type="match status" value="1"/>
</dbReference>
<comment type="caution">
    <text evidence="1">The sequence shown here is derived from an EMBL/GenBank/DDBJ whole genome shotgun (WGS) entry which is preliminary data.</text>
</comment>
<dbReference type="SUPFAM" id="SSF82784">
    <property type="entry name" value="OsmC-like"/>
    <property type="match status" value="1"/>
</dbReference>
<dbReference type="OrthoDB" id="9804010at2"/>
<gene>
    <name evidence="1" type="ORF">LV89_02222</name>
</gene>